<dbReference type="InterPro" id="IPR050565">
    <property type="entry name" value="LYPA1-2/EST-like"/>
</dbReference>
<dbReference type="PANTHER" id="PTHR10655:SF17">
    <property type="entry name" value="LYSOPHOSPHOLIPASE-LIKE PROTEIN 1"/>
    <property type="match status" value="1"/>
</dbReference>
<feature type="region of interest" description="Disordered" evidence="3">
    <location>
        <begin position="789"/>
        <end position="810"/>
    </location>
</feature>
<evidence type="ECO:0000256" key="2">
    <source>
        <dbReference type="ARBA" id="ARBA00022801"/>
    </source>
</evidence>
<gene>
    <name evidence="5" type="ORF">PGLA1383_LOCUS48802</name>
</gene>
<dbReference type="AlphaFoldDB" id="A0A813H5E4"/>
<dbReference type="Proteomes" id="UP000654075">
    <property type="component" value="Unassembled WGS sequence"/>
</dbReference>
<feature type="region of interest" description="Disordered" evidence="3">
    <location>
        <begin position="305"/>
        <end position="324"/>
    </location>
</feature>
<feature type="domain" description="Phospholipase/carboxylesterase/thioesterase" evidence="4">
    <location>
        <begin position="233"/>
        <end position="386"/>
    </location>
</feature>
<feature type="region of interest" description="Disordered" evidence="3">
    <location>
        <begin position="533"/>
        <end position="574"/>
    </location>
</feature>
<dbReference type="InterPro" id="IPR003140">
    <property type="entry name" value="PLipase/COase/thioEstase"/>
</dbReference>
<evidence type="ECO:0000256" key="3">
    <source>
        <dbReference type="SAM" id="MobiDB-lite"/>
    </source>
</evidence>
<protein>
    <recommendedName>
        <fullName evidence="4">Phospholipase/carboxylesterase/thioesterase domain-containing protein</fullName>
    </recommendedName>
</protein>
<feature type="compositionally biased region" description="Low complexity" evidence="3">
    <location>
        <begin position="755"/>
        <end position="765"/>
    </location>
</feature>
<dbReference type="Pfam" id="PF02230">
    <property type="entry name" value="Abhydrolase_2"/>
    <property type="match status" value="1"/>
</dbReference>
<keyword evidence="2" id="KW-0378">Hydrolase</keyword>
<organism evidence="5 6">
    <name type="scientific">Polarella glacialis</name>
    <name type="common">Dinoflagellate</name>
    <dbReference type="NCBI Taxonomy" id="89957"/>
    <lineage>
        <taxon>Eukaryota</taxon>
        <taxon>Sar</taxon>
        <taxon>Alveolata</taxon>
        <taxon>Dinophyceae</taxon>
        <taxon>Suessiales</taxon>
        <taxon>Suessiaceae</taxon>
        <taxon>Polarella</taxon>
    </lineage>
</organism>
<accession>A0A813H5E4</accession>
<evidence type="ECO:0000313" key="5">
    <source>
        <dbReference type="EMBL" id="CAE8632873.1"/>
    </source>
</evidence>
<dbReference type="OrthoDB" id="4197538at2759"/>
<comment type="similarity">
    <text evidence="1">Belongs to the AB hydrolase superfamily. AB hydrolase 2 family.</text>
</comment>
<evidence type="ECO:0000313" key="6">
    <source>
        <dbReference type="Proteomes" id="UP000654075"/>
    </source>
</evidence>
<dbReference type="PANTHER" id="PTHR10655">
    <property type="entry name" value="LYSOPHOSPHOLIPASE-RELATED"/>
    <property type="match status" value="1"/>
</dbReference>
<dbReference type="InterPro" id="IPR029058">
    <property type="entry name" value="AB_hydrolase_fold"/>
</dbReference>
<keyword evidence="6" id="KW-1185">Reference proteome</keyword>
<dbReference type="GO" id="GO:0008474">
    <property type="term" value="F:palmitoyl-(protein) hydrolase activity"/>
    <property type="evidence" value="ECO:0007669"/>
    <property type="project" value="TreeGrafter"/>
</dbReference>
<comment type="caution">
    <text evidence="5">The sequence shown here is derived from an EMBL/GenBank/DDBJ whole genome shotgun (WGS) entry which is preliminary data.</text>
</comment>
<dbReference type="GO" id="GO:0005737">
    <property type="term" value="C:cytoplasm"/>
    <property type="evidence" value="ECO:0007669"/>
    <property type="project" value="TreeGrafter"/>
</dbReference>
<evidence type="ECO:0000256" key="1">
    <source>
        <dbReference type="ARBA" id="ARBA00006499"/>
    </source>
</evidence>
<dbReference type="SUPFAM" id="SSF53474">
    <property type="entry name" value="alpha/beta-Hydrolases"/>
    <property type="match status" value="1"/>
</dbReference>
<proteinExistence type="inferred from homology"/>
<dbReference type="GO" id="GO:0052689">
    <property type="term" value="F:carboxylic ester hydrolase activity"/>
    <property type="evidence" value="ECO:0007669"/>
    <property type="project" value="TreeGrafter"/>
</dbReference>
<feature type="non-terminal residue" evidence="5">
    <location>
        <position position="1"/>
    </location>
</feature>
<dbReference type="EMBL" id="CAJNNV010030548">
    <property type="protein sequence ID" value="CAE8632873.1"/>
    <property type="molecule type" value="Genomic_DNA"/>
</dbReference>
<reference evidence="5" key="1">
    <citation type="submission" date="2021-02" db="EMBL/GenBank/DDBJ databases">
        <authorList>
            <person name="Dougan E. K."/>
            <person name="Rhodes N."/>
            <person name="Thang M."/>
            <person name="Chan C."/>
        </authorList>
    </citation>
    <scope>NUCLEOTIDE SEQUENCE</scope>
</reference>
<name>A0A813H5E4_POLGL</name>
<evidence type="ECO:0000259" key="4">
    <source>
        <dbReference type="Pfam" id="PF02230"/>
    </source>
</evidence>
<feature type="region of interest" description="Disordered" evidence="3">
    <location>
        <begin position="744"/>
        <end position="771"/>
    </location>
</feature>
<sequence length="810" mass="87081">SPLPSSGDAARSSSQLWGDTEEPPEMNFQSCQHWCFGDTGEGSGAPTVFTVGSPEFFGTDFDLCQLLSQQGIGFVIDARPAHFSEIEALRQACASHSMNYERQPVLGTPPNQLDQGLTAVVYAAVSRLVSHARASASGGVEGSHRQCVLFEGPQTQPDDCRRHVVNKLRSCGIEVHHVSAAETWSMASGSLGLEEQQYSEEYARHHGNFEAGEQGSWHDEGTAASTAPFPVAVIPPKNGVHKGTLVYLHPFGHGNTRYLQAQNIFAQNDVRIVLPLAACLPVASQGGRKQLSWFNSVPSFAKSSASNAQGGAAGGDPRAESEVDLQSLEDARARLAVTLDSEARLLGRYGHKRLVVGGLGQGCAVALHTVLLHQVPVGGFVGVCGHRLHCTLPDGSGRLTLHFFGAGEQNLASLSTFHRVTDHGQCFHCGVEGSPGEILPSSVDKVLEADCIRCVCETVLKLPTTACAKRVAAAVGWAARGQPPPPVQPKRAVVAKSSVYRAVPESRAQLLGGQSAAIPYGWIREQWAEQEELGAADEASQQHAAESPAKLLQPRPKQRAGVTFHSGSPSGMAPTKALVLRPLVAGPVARAKSTSWGGPQLPKAPPPAMMAAMPKCAAGRAPIRRQGVQNGAWKSQNGDLLDCRPAGGDDVEESQDVDENGISWEGRGVKDEAFGDMDLLDQDHEAECDPFAEEFVEELAEEAEFTEGAAEDDILVVDDADEETSFCVEAEDQDDVFQDGQEAGEEWGEGRVENEINNSNNNNTNDDVREEEAEWETFEDPGAAWQLMGDSVPQDLHYPTTWQPRKRRRR</sequence>
<feature type="region of interest" description="Disordered" evidence="3">
    <location>
        <begin position="1"/>
        <end position="25"/>
    </location>
</feature>
<dbReference type="Gene3D" id="3.40.50.1820">
    <property type="entry name" value="alpha/beta hydrolase"/>
    <property type="match status" value="1"/>
</dbReference>